<accession>A0A4S8LYU3</accession>
<feature type="region of interest" description="Disordered" evidence="1">
    <location>
        <begin position="392"/>
        <end position="472"/>
    </location>
</feature>
<feature type="region of interest" description="Disordered" evidence="1">
    <location>
        <begin position="144"/>
        <end position="322"/>
    </location>
</feature>
<feature type="compositionally biased region" description="Basic and acidic residues" evidence="1">
    <location>
        <begin position="580"/>
        <end position="589"/>
    </location>
</feature>
<sequence>MSTAPPPGALPATTSTNDADISATSLSWEGDKMFNIYIYDYCFKRGYKKTARELLQEAGIPPESHPPIDARQGLLFEWWSVFWVLFTAKANGGGSEEALLYTQYQAQQTASRAARLPSAAGTAPQGVQPIGRPAVNGVQQRPFMSGSAVSMPNGVGPNANGMPHMNGMPASGQAPSANSSSQPGQPLNFQPGTLQGQPPRNQLSAPGPGPRAPNGLPFQSPTMAAHSPQTSGAQGPQPPQHPTQQHHSQSSMNQLTGRSPHQAGMLPPNAPGAPGQPSGTGPNQTATATFQQPGRPPSRSVSPGQNNMMTQPSPSMANRQAANMPTDQTILVELRSLAPNVLEQLKREAGVDIGKDLNVLTPDERRPLSQRAQTCFHEEFRHPDRGLLSETVQRKSQPENPPGVGSSPPDPKRIRRSPMDNSLGYSQPSMQPGQQSGGPVGPPQPGPPMQNGMLKPPMAGGPPMGASSFMPQGMPNNVMGQPSMGVPQHPMNNMGVPMPGQGNMMGTQMQNPTQNKYNQGLPTFYRNNMPGMPPNGSDPTFGGGNMAGPRPGGGPPFDSNPANRGKPPMGMLPPPSPGMKDTKDTKPDGSPHTAPNPGRTPTATGTAASTPSNPPAPLGPSLHQPGQQSQGPTPNPSQSMEPSPTSMLGGQSMSMGPPSSNADLFTPDFLNNVAGALDDFDTNLFRPEGDINFERDFGQWFNQEDVGGALD</sequence>
<dbReference type="PROSITE" id="PS50896">
    <property type="entry name" value="LISH"/>
    <property type="match status" value="1"/>
</dbReference>
<feature type="compositionally biased region" description="Low complexity" evidence="1">
    <location>
        <begin position="646"/>
        <end position="660"/>
    </location>
</feature>
<feature type="compositionally biased region" description="Low complexity" evidence="1">
    <location>
        <begin position="242"/>
        <end position="251"/>
    </location>
</feature>
<dbReference type="EMBL" id="ML179213">
    <property type="protein sequence ID" value="THU94912.1"/>
    <property type="molecule type" value="Genomic_DNA"/>
</dbReference>
<feature type="compositionally biased region" description="Low complexity" evidence="1">
    <location>
        <begin position="291"/>
        <end position="305"/>
    </location>
</feature>
<dbReference type="GO" id="GO:0003714">
    <property type="term" value="F:transcription corepressor activity"/>
    <property type="evidence" value="ECO:0007669"/>
    <property type="project" value="InterPro"/>
</dbReference>
<evidence type="ECO:0000313" key="3">
    <source>
        <dbReference type="Proteomes" id="UP000297245"/>
    </source>
</evidence>
<dbReference type="OrthoDB" id="5600002at2759"/>
<feature type="region of interest" description="Disordered" evidence="1">
    <location>
        <begin position="115"/>
        <end position="134"/>
    </location>
</feature>
<evidence type="ECO:0000313" key="2">
    <source>
        <dbReference type="EMBL" id="THU94912.1"/>
    </source>
</evidence>
<dbReference type="PANTHER" id="PTHR44376">
    <property type="entry name" value="TRANSCRIPTIONAL REGULATOR OF FILAMENTOUS GROWTH FLO8"/>
    <property type="match status" value="1"/>
</dbReference>
<feature type="compositionally biased region" description="Polar residues" evidence="1">
    <location>
        <begin position="277"/>
        <end position="290"/>
    </location>
</feature>
<reference evidence="2 3" key="1">
    <citation type="journal article" date="2019" name="Nat. Ecol. Evol.">
        <title>Megaphylogeny resolves global patterns of mushroom evolution.</title>
        <authorList>
            <person name="Varga T."/>
            <person name="Krizsan K."/>
            <person name="Foldi C."/>
            <person name="Dima B."/>
            <person name="Sanchez-Garcia M."/>
            <person name="Sanchez-Ramirez S."/>
            <person name="Szollosi G.J."/>
            <person name="Szarkandi J.G."/>
            <person name="Papp V."/>
            <person name="Albert L."/>
            <person name="Andreopoulos W."/>
            <person name="Angelini C."/>
            <person name="Antonin V."/>
            <person name="Barry K.W."/>
            <person name="Bougher N.L."/>
            <person name="Buchanan P."/>
            <person name="Buyck B."/>
            <person name="Bense V."/>
            <person name="Catcheside P."/>
            <person name="Chovatia M."/>
            <person name="Cooper J."/>
            <person name="Damon W."/>
            <person name="Desjardin D."/>
            <person name="Finy P."/>
            <person name="Geml J."/>
            <person name="Haridas S."/>
            <person name="Hughes K."/>
            <person name="Justo A."/>
            <person name="Karasinski D."/>
            <person name="Kautmanova I."/>
            <person name="Kiss B."/>
            <person name="Kocsube S."/>
            <person name="Kotiranta H."/>
            <person name="LaButti K.M."/>
            <person name="Lechner B.E."/>
            <person name="Liimatainen K."/>
            <person name="Lipzen A."/>
            <person name="Lukacs Z."/>
            <person name="Mihaltcheva S."/>
            <person name="Morgado L.N."/>
            <person name="Niskanen T."/>
            <person name="Noordeloos M.E."/>
            <person name="Ohm R.A."/>
            <person name="Ortiz-Santana B."/>
            <person name="Ovrebo C."/>
            <person name="Racz N."/>
            <person name="Riley R."/>
            <person name="Savchenko A."/>
            <person name="Shiryaev A."/>
            <person name="Soop K."/>
            <person name="Spirin V."/>
            <person name="Szebenyi C."/>
            <person name="Tomsovsky M."/>
            <person name="Tulloss R.E."/>
            <person name="Uehling J."/>
            <person name="Grigoriev I.V."/>
            <person name="Vagvolgyi C."/>
            <person name="Papp T."/>
            <person name="Martin F.M."/>
            <person name="Miettinen O."/>
            <person name="Hibbett D.S."/>
            <person name="Nagy L.G."/>
        </authorList>
    </citation>
    <scope>NUCLEOTIDE SEQUENCE [LARGE SCALE GENOMIC DNA]</scope>
    <source>
        <strain evidence="2 3">CBS 962.96</strain>
    </source>
</reference>
<feature type="compositionally biased region" description="Low complexity" evidence="1">
    <location>
        <begin position="449"/>
        <end position="458"/>
    </location>
</feature>
<dbReference type="SMART" id="SM00667">
    <property type="entry name" value="LisH"/>
    <property type="match status" value="1"/>
</dbReference>
<dbReference type="InterPro" id="IPR044716">
    <property type="entry name" value="LEUNIG-like"/>
</dbReference>
<feature type="compositionally biased region" description="Polar residues" evidence="1">
    <location>
        <begin position="624"/>
        <end position="645"/>
    </location>
</feature>
<protein>
    <submittedName>
        <fullName evidence="2">Uncharacterized protein</fullName>
    </submittedName>
</protein>
<dbReference type="Pfam" id="PF08513">
    <property type="entry name" value="LisH"/>
    <property type="match status" value="1"/>
</dbReference>
<feature type="compositionally biased region" description="Low complexity" evidence="1">
    <location>
        <begin position="593"/>
        <end position="611"/>
    </location>
</feature>
<dbReference type="PANTHER" id="PTHR44376:SF5">
    <property type="entry name" value="TRANSCRIPTIONAL COREPRESSOR LEUNIG ISOFORM X1"/>
    <property type="match status" value="1"/>
</dbReference>
<evidence type="ECO:0000256" key="1">
    <source>
        <dbReference type="SAM" id="MobiDB-lite"/>
    </source>
</evidence>
<gene>
    <name evidence="2" type="ORF">K435DRAFT_798545</name>
</gene>
<proteinExistence type="predicted"/>
<feature type="region of interest" description="Disordered" evidence="1">
    <location>
        <begin position="527"/>
        <end position="666"/>
    </location>
</feature>
<organism evidence="2 3">
    <name type="scientific">Dendrothele bispora (strain CBS 962.96)</name>
    <dbReference type="NCBI Taxonomy" id="1314807"/>
    <lineage>
        <taxon>Eukaryota</taxon>
        <taxon>Fungi</taxon>
        <taxon>Dikarya</taxon>
        <taxon>Basidiomycota</taxon>
        <taxon>Agaricomycotina</taxon>
        <taxon>Agaricomycetes</taxon>
        <taxon>Agaricomycetidae</taxon>
        <taxon>Agaricales</taxon>
        <taxon>Agaricales incertae sedis</taxon>
        <taxon>Dendrothele</taxon>
    </lineage>
</organism>
<dbReference type="InterPro" id="IPR006594">
    <property type="entry name" value="LisH"/>
</dbReference>
<name>A0A4S8LYU3_DENBC</name>
<feature type="compositionally biased region" description="Polar residues" evidence="1">
    <location>
        <begin position="173"/>
        <end position="204"/>
    </location>
</feature>
<keyword evidence="3" id="KW-1185">Reference proteome</keyword>
<dbReference type="AlphaFoldDB" id="A0A4S8LYU3"/>
<dbReference type="Proteomes" id="UP000297245">
    <property type="component" value="Unassembled WGS sequence"/>
</dbReference>
<feature type="compositionally biased region" description="Polar residues" evidence="1">
    <location>
        <begin position="306"/>
        <end position="322"/>
    </location>
</feature>
<feature type="compositionally biased region" description="Polar residues" evidence="1">
    <location>
        <begin position="217"/>
        <end position="233"/>
    </location>
</feature>